<evidence type="ECO:0000313" key="3">
    <source>
        <dbReference type="Proteomes" id="UP000054466"/>
    </source>
</evidence>
<dbReference type="AlphaFoldDB" id="A0A0D2BD92"/>
<proteinExistence type="predicted"/>
<evidence type="ECO:0000313" key="2">
    <source>
        <dbReference type="EMBL" id="KIW35462.1"/>
    </source>
</evidence>
<keyword evidence="1" id="KW-0732">Signal</keyword>
<feature type="signal peptide" evidence="1">
    <location>
        <begin position="1"/>
        <end position="25"/>
    </location>
</feature>
<dbReference type="VEuPathDB" id="FungiDB:PV07_02158"/>
<reference evidence="2 3" key="1">
    <citation type="submission" date="2015-01" db="EMBL/GenBank/DDBJ databases">
        <title>The Genome Sequence of Cladophialophora immunda CBS83496.</title>
        <authorList>
            <consortium name="The Broad Institute Genomics Platform"/>
            <person name="Cuomo C."/>
            <person name="de Hoog S."/>
            <person name="Gorbushina A."/>
            <person name="Stielow B."/>
            <person name="Teixiera M."/>
            <person name="Abouelleil A."/>
            <person name="Chapman S.B."/>
            <person name="Priest M."/>
            <person name="Young S.K."/>
            <person name="Wortman J."/>
            <person name="Nusbaum C."/>
            <person name="Birren B."/>
        </authorList>
    </citation>
    <scope>NUCLEOTIDE SEQUENCE [LARGE SCALE GENOMIC DNA]</scope>
    <source>
        <strain evidence="2 3">CBS 83496</strain>
    </source>
</reference>
<dbReference type="Proteomes" id="UP000054466">
    <property type="component" value="Unassembled WGS sequence"/>
</dbReference>
<evidence type="ECO:0000256" key="1">
    <source>
        <dbReference type="SAM" id="SignalP"/>
    </source>
</evidence>
<name>A0A0D2BD92_9EURO</name>
<sequence length="82" mass="9283">MAPNNTATIAFIALLFLFAAAPTLAVRGYQQPNTLITVTQPTTTDDTSKKEPSRCKCELVRRTTNVTPPECIDYCVWRWAWY</sequence>
<dbReference type="GeneID" id="27341352"/>
<dbReference type="EMBL" id="KN847040">
    <property type="protein sequence ID" value="KIW35462.1"/>
    <property type="molecule type" value="Genomic_DNA"/>
</dbReference>
<dbReference type="OrthoDB" id="10495999at2759"/>
<keyword evidence="3" id="KW-1185">Reference proteome</keyword>
<accession>A0A0D2BD92</accession>
<gene>
    <name evidence="2" type="ORF">PV07_02158</name>
</gene>
<dbReference type="RefSeq" id="XP_016255678.1">
    <property type="nucleotide sequence ID" value="XM_016388750.1"/>
</dbReference>
<dbReference type="HOGENOM" id="CLU_2558122_0_0_1"/>
<protein>
    <submittedName>
        <fullName evidence="2">Uncharacterized protein</fullName>
    </submittedName>
</protein>
<organism evidence="2 3">
    <name type="scientific">Cladophialophora immunda</name>
    <dbReference type="NCBI Taxonomy" id="569365"/>
    <lineage>
        <taxon>Eukaryota</taxon>
        <taxon>Fungi</taxon>
        <taxon>Dikarya</taxon>
        <taxon>Ascomycota</taxon>
        <taxon>Pezizomycotina</taxon>
        <taxon>Eurotiomycetes</taxon>
        <taxon>Chaetothyriomycetidae</taxon>
        <taxon>Chaetothyriales</taxon>
        <taxon>Herpotrichiellaceae</taxon>
        <taxon>Cladophialophora</taxon>
    </lineage>
</organism>
<feature type="chain" id="PRO_5002254410" evidence="1">
    <location>
        <begin position="26"/>
        <end position="82"/>
    </location>
</feature>